<dbReference type="AlphaFoldDB" id="A0A6B2H299"/>
<feature type="chain" id="PRO_5025654940" evidence="1">
    <location>
        <begin position="18"/>
        <end position="206"/>
    </location>
</feature>
<accession>A0A6B2H299</accession>
<proteinExistence type="predicted"/>
<evidence type="ECO:0000256" key="1">
    <source>
        <dbReference type="SAM" id="SignalP"/>
    </source>
</evidence>
<protein>
    <submittedName>
        <fullName evidence="2">Mechanosensitive ion channel protein MscS</fullName>
    </submittedName>
</protein>
<dbReference type="PROSITE" id="PS51257">
    <property type="entry name" value="PROKAR_LIPOPROTEIN"/>
    <property type="match status" value="1"/>
</dbReference>
<dbReference type="Proteomes" id="UP000478546">
    <property type="component" value="Unassembled WGS sequence"/>
</dbReference>
<feature type="signal peptide" evidence="1">
    <location>
        <begin position="1"/>
        <end position="17"/>
    </location>
</feature>
<evidence type="ECO:0000313" key="2">
    <source>
        <dbReference type="EMBL" id="NDK56238.1"/>
    </source>
</evidence>
<keyword evidence="1" id="KW-0732">Signal</keyword>
<reference evidence="2 3" key="1">
    <citation type="submission" date="2020-01" db="EMBL/GenBank/DDBJ databases">
        <authorList>
            <person name="Kim M.K."/>
        </authorList>
    </citation>
    <scope>NUCLEOTIDE SEQUENCE [LARGE SCALE GENOMIC DNA]</scope>
    <source>
        <strain evidence="2 3">BT213</strain>
    </source>
</reference>
<dbReference type="EMBL" id="JAAEAA010000011">
    <property type="protein sequence ID" value="NDK56238.1"/>
    <property type="molecule type" value="Genomic_DNA"/>
</dbReference>
<sequence length="206" mass="22255">MLLKNIFYAILLGVGMAACLSQNEKQKEGETAASVIEEAVTETPAQPTAPSPEQLQIGPDRVGFVTIGQDIKQMRQNIPSGFSITDTTLQQEGMQSTAYIIRPEQQAKGFLVEQQCDTDCKVWRLKVTSEEYKTPKGIHVGATYAQAQQAHPINTVTLADGGLVAVAKEGGITFVLNAEQVPAAQRGRLTPTTVPADTRVKAILIY</sequence>
<organism evidence="2 3">
    <name type="scientific">Pontibacter fetidus</name>
    <dbReference type="NCBI Taxonomy" id="2700082"/>
    <lineage>
        <taxon>Bacteria</taxon>
        <taxon>Pseudomonadati</taxon>
        <taxon>Bacteroidota</taxon>
        <taxon>Cytophagia</taxon>
        <taxon>Cytophagales</taxon>
        <taxon>Hymenobacteraceae</taxon>
        <taxon>Pontibacter</taxon>
    </lineage>
</organism>
<keyword evidence="3" id="KW-1185">Reference proteome</keyword>
<evidence type="ECO:0000313" key="3">
    <source>
        <dbReference type="Proteomes" id="UP000478546"/>
    </source>
</evidence>
<dbReference type="RefSeq" id="WP_162346298.1">
    <property type="nucleotide sequence ID" value="NZ_JAAEAA010000011.1"/>
</dbReference>
<comment type="caution">
    <text evidence="2">The sequence shown here is derived from an EMBL/GenBank/DDBJ whole genome shotgun (WGS) entry which is preliminary data.</text>
</comment>
<name>A0A6B2H299_9BACT</name>
<gene>
    <name evidence="2" type="ORF">GWO68_09945</name>
</gene>